<evidence type="ECO:0000256" key="1">
    <source>
        <dbReference type="SAM" id="MobiDB-lite"/>
    </source>
</evidence>
<dbReference type="InterPro" id="IPR018690">
    <property type="entry name" value="DUF2187"/>
</dbReference>
<name>A0ABS2QVJ1_9BACI</name>
<evidence type="ECO:0000313" key="3">
    <source>
        <dbReference type="Proteomes" id="UP000809829"/>
    </source>
</evidence>
<organism evidence="2 3">
    <name type="scientific">Priestia iocasae</name>
    <dbReference type="NCBI Taxonomy" id="2291674"/>
    <lineage>
        <taxon>Bacteria</taxon>
        <taxon>Bacillati</taxon>
        <taxon>Bacillota</taxon>
        <taxon>Bacilli</taxon>
        <taxon>Bacillales</taxon>
        <taxon>Bacillaceae</taxon>
        <taxon>Priestia</taxon>
    </lineage>
</organism>
<reference evidence="2 3" key="1">
    <citation type="submission" date="2021-01" db="EMBL/GenBank/DDBJ databases">
        <title>Genomic Encyclopedia of Type Strains, Phase IV (KMG-IV): sequencing the most valuable type-strain genomes for metagenomic binning, comparative biology and taxonomic classification.</title>
        <authorList>
            <person name="Goeker M."/>
        </authorList>
    </citation>
    <scope>NUCLEOTIDE SEQUENCE [LARGE SCALE GENOMIC DNA]</scope>
    <source>
        <strain evidence="2 3">DSM 104297</strain>
    </source>
</reference>
<dbReference type="Proteomes" id="UP000809829">
    <property type="component" value="Unassembled WGS sequence"/>
</dbReference>
<dbReference type="InterPro" id="IPR014722">
    <property type="entry name" value="Rib_uL2_dom2"/>
</dbReference>
<dbReference type="EMBL" id="JAFBFC010000004">
    <property type="protein sequence ID" value="MBM7703442.1"/>
    <property type="molecule type" value="Genomic_DNA"/>
</dbReference>
<dbReference type="Pfam" id="PF09953">
    <property type="entry name" value="DUF2187"/>
    <property type="match status" value="1"/>
</dbReference>
<dbReference type="RefSeq" id="WP_205187322.1">
    <property type="nucleotide sequence ID" value="NZ_JAFBFC010000004.1"/>
</dbReference>
<proteinExistence type="predicted"/>
<sequence length="75" mass="8286">MENEANKPVPSKESPNASKVKEGDTIQLKTGELKGKKGTVIIVRENSVIVDVGKSEETGEPRKTVINHRNYKIIK</sequence>
<dbReference type="Gene3D" id="2.30.30.30">
    <property type="match status" value="1"/>
</dbReference>
<dbReference type="SUPFAM" id="SSF50104">
    <property type="entry name" value="Translation proteins SH3-like domain"/>
    <property type="match status" value="1"/>
</dbReference>
<dbReference type="InterPro" id="IPR008991">
    <property type="entry name" value="Translation_prot_SH3-like_sf"/>
</dbReference>
<comment type="caution">
    <text evidence="2">The sequence shown here is derived from an EMBL/GenBank/DDBJ whole genome shotgun (WGS) entry which is preliminary data.</text>
</comment>
<accession>A0ABS2QVJ1</accession>
<feature type="region of interest" description="Disordered" evidence="1">
    <location>
        <begin position="1"/>
        <end position="25"/>
    </location>
</feature>
<protein>
    <submittedName>
        <fullName evidence="2">Uncharacterized protein YkvS</fullName>
    </submittedName>
</protein>
<evidence type="ECO:0000313" key="2">
    <source>
        <dbReference type="EMBL" id="MBM7703442.1"/>
    </source>
</evidence>
<gene>
    <name evidence="2" type="ORF">JOC83_002291</name>
</gene>
<keyword evidence="3" id="KW-1185">Reference proteome</keyword>